<protein>
    <submittedName>
        <fullName evidence="9">Glutamate-ammonia-ligase adenylyltransferase</fullName>
        <ecNumber evidence="9">2.7.7.42</ecNumber>
    </submittedName>
</protein>
<feature type="domain" description="PII-uridylyltransferase/Glutamine-synthetase adenylyltransferase" evidence="8">
    <location>
        <begin position="296"/>
        <end position="436"/>
    </location>
</feature>
<evidence type="ECO:0000313" key="9">
    <source>
        <dbReference type="EMBL" id="SLN69956.1"/>
    </source>
</evidence>
<keyword evidence="1 9" id="KW-0808">Transferase</keyword>
<dbReference type="InterPro" id="IPR023057">
    <property type="entry name" value="GlnE"/>
</dbReference>
<evidence type="ECO:0000256" key="5">
    <source>
        <dbReference type="ARBA" id="ARBA00022842"/>
    </source>
</evidence>
<accession>A0A1Y5TQW7</accession>
<feature type="domain" description="Glutamate-ammonia ligase adenylyltransferase repeated" evidence="7">
    <location>
        <begin position="525"/>
        <end position="766"/>
    </location>
</feature>
<proteinExistence type="predicted"/>
<dbReference type="GO" id="GO:0016874">
    <property type="term" value="F:ligase activity"/>
    <property type="evidence" value="ECO:0007669"/>
    <property type="project" value="UniProtKB-KW"/>
</dbReference>
<keyword evidence="3" id="KW-0547">Nucleotide-binding</keyword>
<dbReference type="GO" id="GO:0000820">
    <property type="term" value="P:regulation of glutamine family amino acid metabolic process"/>
    <property type="evidence" value="ECO:0007669"/>
    <property type="project" value="TreeGrafter"/>
</dbReference>
<keyword evidence="5" id="KW-0460">Magnesium</keyword>
<dbReference type="InterPro" id="IPR005190">
    <property type="entry name" value="GlnE_rpt_dom"/>
</dbReference>
<evidence type="ECO:0000313" key="10">
    <source>
        <dbReference type="Proteomes" id="UP000193827"/>
    </source>
</evidence>
<evidence type="ECO:0000256" key="1">
    <source>
        <dbReference type="ARBA" id="ARBA00022679"/>
    </source>
</evidence>
<dbReference type="GO" id="GO:0008882">
    <property type="term" value="F:[glutamate-ammonia-ligase] adenylyltransferase activity"/>
    <property type="evidence" value="ECO:0007669"/>
    <property type="project" value="UniProtKB-EC"/>
</dbReference>
<dbReference type="Gene3D" id="1.20.120.330">
    <property type="entry name" value="Nucleotidyltransferases domain 2"/>
    <property type="match status" value="2"/>
</dbReference>
<dbReference type="SUPFAM" id="SSF81301">
    <property type="entry name" value="Nucleotidyltransferase"/>
    <property type="match status" value="2"/>
</dbReference>
<dbReference type="Pfam" id="PF08335">
    <property type="entry name" value="GlnD_UR_UTase"/>
    <property type="match status" value="1"/>
</dbReference>
<dbReference type="RefSeq" id="WP_085894087.1">
    <property type="nucleotide sequence ID" value="NZ_FWFL01000020.1"/>
</dbReference>
<keyword evidence="2 9" id="KW-0548">Nucleotidyltransferase</keyword>
<keyword evidence="10" id="KW-1185">Reference proteome</keyword>
<evidence type="ECO:0000256" key="2">
    <source>
        <dbReference type="ARBA" id="ARBA00022695"/>
    </source>
</evidence>
<dbReference type="PANTHER" id="PTHR30621">
    <property type="entry name" value="GLUTAMINE SYNTHETASE ADENYLYLTRANSFERASE"/>
    <property type="match status" value="1"/>
</dbReference>
<dbReference type="InterPro" id="IPR013546">
    <property type="entry name" value="PII_UdlTrfase/GS_AdlTrfase"/>
</dbReference>
<evidence type="ECO:0000259" key="7">
    <source>
        <dbReference type="Pfam" id="PF03710"/>
    </source>
</evidence>
<dbReference type="Gene3D" id="3.30.460.10">
    <property type="entry name" value="Beta Polymerase, domain 2"/>
    <property type="match status" value="2"/>
</dbReference>
<dbReference type="SUPFAM" id="SSF81593">
    <property type="entry name" value="Nucleotidyltransferase substrate binding subunit/domain"/>
    <property type="match status" value="2"/>
</dbReference>
<dbReference type="EMBL" id="FWFL01000020">
    <property type="protein sequence ID" value="SLN69956.1"/>
    <property type="molecule type" value="Genomic_DNA"/>
</dbReference>
<gene>
    <name evidence="9" type="primary">glnE</name>
    <name evidence="9" type="ORF">PEL8287_03896</name>
</gene>
<feature type="domain" description="Glutamate-ammonia ligase adenylyltransferase repeated" evidence="7">
    <location>
        <begin position="51"/>
        <end position="275"/>
    </location>
</feature>
<dbReference type="Pfam" id="PF03710">
    <property type="entry name" value="GlnE"/>
    <property type="match status" value="2"/>
</dbReference>
<evidence type="ECO:0000256" key="3">
    <source>
        <dbReference type="ARBA" id="ARBA00022741"/>
    </source>
</evidence>
<organism evidence="9 10">
    <name type="scientific">Roseovarius litorisediminis</name>
    <dbReference type="NCBI Taxonomy" id="1312363"/>
    <lineage>
        <taxon>Bacteria</taxon>
        <taxon>Pseudomonadati</taxon>
        <taxon>Pseudomonadota</taxon>
        <taxon>Alphaproteobacteria</taxon>
        <taxon>Rhodobacterales</taxon>
        <taxon>Roseobacteraceae</taxon>
        <taxon>Roseovarius</taxon>
    </lineage>
</organism>
<dbReference type="InterPro" id="IPR043519">
    <property type="entry name" value="NT_sf"/>
</dbReference>
<name>A0A1Y5TQW7_9RHOB</name>
<evidence type="ECO:0000256" key="4">
    <source>
        <dbReference type="ARBA" id="ARBA00022840"/>
    </source>
</evidence>
<dbReference type="OrthoDB" id="9759366at2"/>
<dbReference type="CDD" id="cd05401">
    <property type="entry name" value="NT_GlnE_GlnD_like"/>
    <property type="match status" value="2"/>
</dbReference>
<evidence type="ECO:0000256" key="6">
    <source>
        <dbReference type="ARBA" id="ARBA00023268"/>
    </source>
</evidence>
<evidence type="ECO:0000259" key="8">
    <source>
        <dbReference type="Pfam" id="PF08335"/>
    </source>
</evidence>
<reference evidence="9 10" key="1">
    <citation type="submission" date="2017-03" db="EMBL/GenBank/DDBJ databases">
        <authorList>
            <person name="Afonso C.L."/>
            <person name="Miller P.J."/>
            <person name="Scott M.A."/>
            <person name="Spackman E."/>
            <person name="Goraichik I."/>
            <person name="Dimitrov K.M."/>
            <person name="Suarez D.L."/>
            <person name="Swayne D.E."/>
        </authorList>
    </citation>
    <scope>NUCLEOTIDE SEQUENCE [LARGE SCALE GENOMIC DNA]</scope>
    <source>
        <strain evidence="9 10">CECT 8287</strain>
    </source>
</reference>
<dbReference type="Proteomes" id="UP000193827">
    <property type="component" value="Unassembled WGS sequence"/>
</dbReference>
<dbReference type="GO" id="GO:0005829">
    <property type="term" value="C:cytosol"/>
    <property type="evidence" value="ECO:0007669"/>
    <property type="project" value="TreeGrafter"/>
</dbReference>
<keyword evidence="9" id="KW-0436">Ligase</keyword>
<dbReference type="AlphaFoldDB" id="A0A1Y5TQW7"/>
<dbReference type="GO" id="GO:0005524">
    <property type="term" value="F:ATP binding"/>
    <property type="evidence" value="ECO:0007669"/>
    <property type="project" value="UniProtKB-KW"/>
</dbReference>
<dbReference type="EC" id="2.7.7.42" evidence="9"/>
<keyword evidence="6" id="KW-0511">Multifunctional enzyme</keyword>
<dbReference type="PANTHER" id="PTHR30621:SF0">
    <property type="entry name" value="BIFUNCTIONAL GLUTAMINE SYNTHETASE ADENYLYLTRANSFERASE_ADENYLYL-REMOVING ENZYME"/>
    <property type="match status" value="1"/>
</dbReference>
<keyword evidence="4" id="KW-0067">ATP-binding</keyword>
<sequence>MDFESRITRLPQAFEPEQGAEMRTLFPGLPGPLADLIDGATGCSPYLKSLAEQERDWLTDAFAAPEAAIEGVFKALAEVAPDALAVALRQAKRRVALLTGLADLAGVWPLEQVTGTLTDFADLSVQLAIRACVGAEIRRGKLPGMADEDVATAGGMVALAMGKMGAGELNYSSDIDLICLFDETRYAPDDYHEARASFVRATRRMAAMLSDRTADGYVFRTDLRLRPDPSVTPVCMAMAGAEAYYESLGRTWERAAYIKARPCAGDITAGERFLEVLTPFVWRKHLDFAAIEDAHNMRLRIREHKGLGGALELPGHNMKLGRGGIREIEFFTQTRQIIAGGRDPDLRVRGTVEGLARLAEKGWVQDEAADLLIRHYRFHREVEHRLQMLRDAQTHSLPTSDDEFQRLAAFMGRGPEDLKTELRDRLNEVHDLIEGFFKPDEAADSGDETRNLDNEVINRWPSYPALRSARAVEIFRRLRPDILSRLARTAHPNESLLAFDGFLAGLPAGVQVFSLFEANPQLIDLLVDIVGTAPALAGHLSRNAGVFDAVIAGDFFAPWPGQAALVTELGARMDREDDYERKLDAARRWRKEWHFRIGVHHLRGLIDADYAGVQYADLAGAVINAVWPVVVAHFAKKHGPPPGRGAVVLGMGSLGAARLNAGSDLDLIVIYDADGVEGSDGRRPLASRLYYSRLTQAMITAITAPMAEGRLYEVDMRLRPSGNQGPVATGWASFQDYQSNDAWTWEHLALTRARVIAGNEDLAKDVEAFRVDLLGKKGQPDSVLKEVGEMRVRIASAKTPDGPWDTKLGPGRLQEIELIAQAGALMAGEVSHGVAAGLAAGVAIGWLDDADRAALMRAYGLCWQVLQVARLMGDQALDPMRIGEGGTAFVLRETGHENLPELQASLDAATAQAGRIIDAALNRKPKGV</sequence>